<accession>A0A7G6E8K0</accession>
<sequence>MKREEALQVLGQYISNKNLLKHMYATEAVMGALAKHFGEDEAAFRMAGLMHDIDYDETKDDPARHSLVGGEILERLGFPENVVYAVKCHNEYHDLPRTTLMDKALYATDPLTGLIVAGALIHPEKKLAPIDVNFLVNRFYEKSFARGANREQIASCSELGLSLEEFIAIGLEAMKGIHKELGL</sequence>
<name>A0A7G6E8K0_THEFR</name>
<evidence type="ECO:0000313" key="2">
    <source>
        <dbReference type="EMBL" id="QNB48404.1"/>
    </source>
</evidence>
<protein>
    <submittedName>
        <fullName evidence="2">HDIG domain-containing protein</fullName>
    </submittedName>
</protein>
<dbReference type="PANTHER" id="PTHR38659:SF1">
    <property type="entry name" value="METAL DEPENDENT PHOSPHOHYDROLASE"/>
    <property type="match status" value="1"/>
</dbReference>
<proteinExistence type="predicted"/>
<dbReference type="SUPFAM" id="SSF109604">
    <property type="entry name" value="HD-domain/PDEase-like"/>
    <property type="match status" value="1"/>
</dbReference>
<dbReference type="NCBIfam" id="TIGR00277">
    <property type="entry name" value="HDIG"/>
    <property type="match status" value="1"/>
</dbReference>
<dbReference type="RefSeq" id="WP_034420424.1">
    <property type="nucleotide sequence ID" value="NZ_CP045798.1"/>
</dbReference>
<dbReference type="Gene3D" id="1.10.3210.10">
    <property type="entry name" value="Hypothetical protein af1432"/>
    <property type="match status" value="1"/>
</dbReference>
<evidence type="ECO:0000313" key="3">
    <source>
        <dbReference type="Proteomes" id="UP000515847"/>
    </source>
</evidence>
<dbReference type="Proteomes" id="UP000515847">
    <property type="component" value="Chromosome"/>
</dbReference>
<gene>
    <name evidence="2" type="ORF">BR63_11360</name>
</gene>
<feature type="domain" description="HD" evidence="1">
    <location>
        <begin position="20"/>
        <end position="99"/>
    </location>
</feature>
<dbReference type="InterPro" id="IPR006675">
    <property type="entry name" value="HDIG_dom"/>
</dbReference>
<dbReference type="AlphaFoldDB" id="A0A7G6E8K0"/>
<dbReference type="PANTHER" id="PTHR38659">
    <property type="entry name" value="METAL-DEPENDENT PHOSPHOHYDROLASE"/>
    <property type="match status" value="1"/>
</dbReference>
<dbReference type="InterPro" id="IPR006674">
    <property type="entry name" value="HD_domain"/>
</dbReference>
<dbReference type="OrthoDB" id="9801160at2"/>
<dbReference type="Pfam" id="PF01966">
    <property type="entry name" value="HD"/>
    <property type="match status" value="1"/>
</dbReference>
<dbReference type="EMBL" id="CP045798">
    <property type="protein sequence ID" value="QNB48404.1"/>
    <property type="molecule type" value="Genomic_DNA"/>
</dbReference>
<reference evidence="2 3" key="1">
    <citation type="journal article" date="2019" name="Front. Microbiol.">
        <title>Thermoanaerosceptrum fracticalcis gen. nov. sp. nov., a Novel Fumarate-Fermenting Microorganism From a Deep Fractured Carbonate Aquifer of the US Great Basin.</title>
        <authorList>
            <person name="Hamilton-Brehm S.D."/>
            <person name="Stewart L.E."/>
            <person name="Zavarin M."/>
            <person name="Caldwell M."/>
            <person name="Lawson P.A."/>
            <person name="Onstott T.C."/>
            <person name="Grzymski J."/>
            <person name="Neveux I."/>
            <person name="Lollar B.S."/>
            <person name="Russell C.E."/>
            <person name="Moser D.P."/>
        </authorList>
    </citation>
    <scope>NUCLEOTIDE SEQUENCE [LARGE SCALE GENOMIC DNA]</scope>
    <source>
        <strain evidence="2 3">DRI-13</strain>
    </source>
</reference>
<evidence type="ECO:0000259" key="1">
    <source>
        <dbReference type="Pfam" id="PF01966"/>
    </source>
</evidence>
<dbReference type="KEGG" id="tfr:BR63_11360"/>
<organism evidence="2 3">
    <name type="scientific">Thermanaerosceptrum fracticalcis</name>
    <dbReference type="NCBI Taxonomy" id="1712410"/>
    <lineage>
        <taxon>Bacteria</taxon>
        <taxon>Bacillati</taxon>
        <taxon>Bacillota</taxon>
        <taxon>Clostridia</taxon>
        <taxon>Eubacteriales</taxon>
        <taxon>Peptococcaceae</taxon>
        <taxon>Thermanaerosceptrum</taxon>
    </lineage>
</organism>
<keyword evidence="3" id="KW-1185">Reference proteome</keyword>